<evidence type="ECO:0000256" key="2">
    <source>
        <dbReference type="ARBA" id="ARBA00022723"/>
    </source>
</evidence>
<organism evidence="9 10">
    <name type="scientific">Natronobacillus azotifigens</name>
    <dbReference type="NCBI Taxonomy" id="472978"/>
    <lineage>
        <taxon>Bacteria</taxon>
        <taxon>Bacillati</taxon>
        <taxon>Bacillota</taxon>
        <taxon>Bacilli</taxon>
        <taxon>Bacillales</taxon>
        <taxon>Bacillaceae</taxon>
        <taxon>Natronobacillus</taxon>
    </lineage>
</organism>
<proteinExistence type="inferred from homology"/>
<dbReference type="InterPro" id="IPR001915">
    <property type="entry name" value="Peptidase_M48"/>
</dbReference>
<dbReference type="Pfam" id="PF01435">
    <property type="entry name" value="Peptidase_M48"/>
    <property type="match status" value="1"/>
</dbReference>
<dbReference type="GO" id="GO:0004222">
    <property type="term" value="F:metalloendopeptidase activity"/>
    <property type="evidence" value="ECO:0007669"/>
    <property type="project" value="InterPro"/>
</dbReference>
<keyword evidence="4 6" id="KW-0862">Zinc</keyword>
<dbReference type="Gene3D" id="3.30.2010.10">
    <property type="entry name" value="Metalloproteases ('zincins'), catalytic domain"/>
    <property type="match status" value="1"/>
</dbReference>
<dbReference type="AlphaFoldDB" id="A0A9J6RCM5"/>
<comment type="cofactor">
    <cofactor evidence="6">
        <name>Zn(2+)</name>
        <dbReference type="ChEBI" id="CHEBI:29105"/>
    </cofactor>
    <text evidence="6">Binds 1 zinc ion per subunit.</text>
</comment>
<keyword evidence="5 6" id="KW-0482">Metalloprotease</keyword>
<evidence type="ECO:0000313" key="9">
    <source>
        <dbReference type="EMBL" id="MCZ0703295.1"/>
    </source>
</evidence>
<accession>A0A9J6RCM5</accession>
<gene>
    <name evidence="9" type="ORF">OWO01_08720</name>
</gene>
<feature type="transmembrane region" description="Helical" evidence="7">
    <location>
        <begin position="151"/>
        <end position="172"/>
    </location>
</feature>
<dbReference type="EC" id="3.4.24.-" evidence="9"/>
<feature type="transmembrane region" description="Helical" evidence="7">
    <location>
        <begin position="5"/>
        <end position="23"/>
    </location>
</feature>
<name>A0A9J6RCM5_9BACI</name>
<evidence type="ECO:0000256" key="4">
    <source>
        <dbReference type="ARBA" id="ARBA00022833"/>
    </source>
</evidence>
<evidence type="ECO:0000256" key="5">
    <source>
        <dbReference type="ARBA" id="ARBA00023049"/>
    </source>
</evidence>
<comment type="caution">
    <text evidence="9">The sequence shown here is derived from an EMBL/GenBank/DDBJ whole genome shotgun (WGS) entry which is preliminary data.</text>
</comment>
<evidence type="ECO:0000256" key="3">
    <source>
        <dbReference type="ARBA" id="ARBA00022801"/>
    </source>
</evidence>
<keyword evidence="7" id="KW-0472">Membrane</keyword>
<feature type="transmembrane region" description="Helical" evidence="7">
    <location>
        <begin position="290"/>
        <end position="314"/>
    </location>
</feature>
<reference evidence="9" key="1">
    <citation type="submission" date="2022-11" db="EMBL/GenBank/DDBJ databases">
        <title>WGS of Natronobacillus azotifigens 24KS-1, an anaerobic diazotrophic haloalkaliphile from soda-rich habitats.</title>
        <authorList>
            <person name="Sorokin D.Y."/>
            <person name="Merkel A.Y."/>
        </authorList>
    </citation>
    <scope>NUCLEOTIDE SEQUENCE</scope>
    <source>
        <strain evidence="9">24KS-1</strain>
    </source>
</reference>
<dbReference type="RefSeq" id="WP_268780065.1">
    <property type="nucleotide sequence ID" value="NZ_JAPRAT010000015.1"/>
</dbReference>
<evidence type="ECO:0000259" key="8">
    <source>
        <dbReference type="Pfam" id="PF01435"/>
    </source>
</evidence>
<dbReference type="PANTHER" id="PTHR10120">
    <property type="entry name" value="CAAX PRENYL PROTEASE 1"/>
    <property type="match status" value="1"/>
</dbReference>
<keyword evidence="1 6" id="KW-0645">Protease</keyword>
<feature type="transmembrane region" description="Helical" evidence="7">
    <location>
        <begin position="35"/>
        <end position="56"/>
    </location>
</feature>
<dbReference type="EMBL" id="JAPRAT010000015">
    <property type="protein sequence ID" value="MCZ0703295.1"/>
    <property type="molecule type" value="Genomic_DNA"/>
</dbReference>
<dbReference type="GO" id="GO:0046872">
    <property type="term" value="F:metal ion binding"/>
    <property type="evidence" value="ECO:0007669"/>
    <property type="project" value="UniProtKB-KW"/>
</dbReference>
<keyword evidence="2" id="KW-0479">Metal-binding</keyword>
<comment type="similarity">
    <text evidence="6">Belongs to the peptidase M48 family.</text>
</comment>
<feature type="transmembrane region" description="Helical" evidence="7">
    <location>
        <begin position="122"/>
        <end position="142"/>
    </location>
</feature>
<keyword evidence="10" id="KW-1185">Reference proteome</keyword>
<evidence type="ECO:0000256" key="1">
    <source>
        <dbReference type="ARBA" id="ARBA00022670"/>
    </source>
</evidence>
<protein>
    <submittedName>
        <fullName evidence="9">M48 family metalloprotease</fullName>
        <ecNumber evidence="9">3.4.24.-</ecNumber>
    </submittedName>
</protein>
<evidence type="ECO:0000313" key="10">
    <source>
        <dbReference type="Proteomes" id="UP001084197"/>
    </source>
</evidence>
<dbReference type="GO" id="GO:0006508">
    <property type="term" value="P:proteolysis"/>
    <property type="evidence" value="ECO:0007669"/>
    <property type="project" value="UniProtKB-KW"/>
</dbReference>
<sequence>MKKLILSYFAYLVIVFGYFLFFYPLETFADTRYAAISHAVYFSKIPLPLLFLWMIIKRDLFRKWQEKIGWKHHVLSLPSLAFIFLIGYRFIQLPFDLLWFFVRRSAGTSNQSLISWFADRGLDFLFLWAGLSVFFLLFHLVVRRWPRGWPIILWLCFIPIVLLVVYVQPVWIDPLYHDFSPLPAGELRTDIEAVARSLDIEEISLLQVEMSNKVTTYNAYVNGIFGRTQVVFWDTMLNQMEHGEIMFVFAHELGHYVMNHFYIGVISYLFFGLILLTLTAVILNYLRKKFLLLSLTDIQMLPLFLFIVLSLFVVTEPITLAVSREMERQADRFAIEHTEDLQVAQDSFVRMGIRSKADIDPATWIVWLRNSHPPLQERMELLEQAINNR</sequence>
<keyword evidence="3 6" id="KW-0378">Hydrolase</keyword>
<feature type="transmembrane region" description="Helical" evidence="7">
    <location>
        <begin position="261"/>
        <end position="283"/>
    </location>
</feature>
<feature type="domain" description="Peptidase M48" evidence="8">
    <location>
        <begin position="182"/>
        <end position="384"/>
    </location>
</feature>
<dbReference type="Proteomes" id="UP001084197">
    <property type="component" value="Unassembled WGS sequence"/>
</dbReference>
<evidence type="ECO:0000256" key="7">
    <source>
        <dbReference type="SAM" id="Phobius"/>
    </source>
</evidence>
<keyword evidence="7" id="KW-1133">Transmembrane helix</keyword>
<evidence type="ECO:0000256" key="6">
    <source>
        <dbReference type="RuleBase" id="RU003983"/>
    </source>
</evidence>
<keyword evidence="7" id="KW-0812">Transmembrane</keyword>
<feature type="transmembrane region" description="Helical" evidence="7">
    <location>
        <begin position="77"/>
        <end position="102"/>
    </location>
</feature>